<dbReference type="SMART" id="SM00471">
    <property type="entry name" value="HDc"/>
    <property type="match status" value="1"/>
</dbReference>
<dbReference type="Gene3D" id="1.10.3210.10">
    <property type="entry name" value="Hypothetical protein af1432"/>
    <property type="match status" value="1"/>
</dbReference>
<dbReference type="PANTHER" id="PTHR21262">
    <property type="entry name" value="GUANOSINE-3',5'-BIS DIPHOSPHATE 3'-PYROPHOSPHOHYDROLASE"/>
    <property type="match status" value="1"/>
</dbReference>
<feature type="compositionally biased region" description="Low complexity" evidence="1">
    <location>
        <begin position="269"/>
        <end position="279"/>
    </location>
</feature>
<evidence type="ECO:0000313" key="3">
    <source>
        <dbReference type="EMBL" id="QVI64373.1"/>
    </source>
</evidence>
<feature type="region of interest" description="Disordered" evidence="1">
    <location>
        <begin position="148"/>
        <end position="333"/>
    </location>
</feature>
<dbReference type="Pfam" id="PF13328">
    <property type="entry name" value="HD_4"/>
    <property type="match status" value="1"/>
</dbReference>
<keyword evidence="4" id="KW-1185">Reference proteome</keyword>
<protein>
    <submittedName>
        <fullName evidence="3">HD domain-containing protein</fullName>
    </submittedName>
</protein>
<evidence type="ECO:0000256" key="1">
    <source>
        <dbReference type="SAM" id="MobiDB-lite"/>
    </source>
</evidence>
<evidence type="ECO:0000313" key="4">
    <source>
        <dbReference type="Proteomes" id="UP000677804"/>
    </source>
</evidence>
<sequence>MSQLVGQGHQLVVVQPVRGGARPAPGCADRPGRAPQRGHARAGGTHGGEQGLQLLHALLGRVDGGHRASLRVVGGCPKHTGSTRVVGVVPRVRCFAPFAPPSLARLAACEHRSRTPGTSRRDACAPAVRLHAAGARRLADAARGLGLARRRPARARRADPAVGGAGRPPPRRPGVPAARRRAGERRQRCARDVPAPADGRHPGAARRARRLDHEPDLAAHRAGPGRPRPRAARAAGGGARRHGPGSRAPGDALRADRHRRRAAHRPGGRTRPGLDLAGGAHRHHHGRAARGRVGAGRPRAGDEPHRRPSRRGRTWSGSRAGSRPRPRPGRRAVTDLIATARRIATDAHRGQTDKAGAPYIGHPARVAAHAAAAGGDERVVAAAWLHDVVEDTDVTPDDLRAAGIPDDVVAAVVAVSKVAGEAMEDYVARVKRDPLAVAVKTADLADNTDPARLAALDEATRARLVAKYARVRQLLAGPPAGATADG</sequence>
<feature type="compositionally biased region" description="Basic residues" evidence="1">
    <location>
        <begin position="280"/>
        <end position="290"/>
    </location>
</feature>
<accession>A0ABX8DAC9</accession>
<dbReference type="SUPFAM" id="SSF109604">
    <property type="entry name" value="HD-domain/PDEase-like"/>
    <property type="match status" value="1"/>
</dbReference>
<dbReference type="InterPro" id="IPR003607">
    <property type="entry name" value="HD/PDEase_dom"/>
</dbReference>
<organism evidence="3 4">
    <name type="scientific">Cellulomonas wangleii</name>
    <dbReference type="NCBI Taxonomy" id="2816956"/>
    <lineage>
        <taxon>Bacteria</taxon>
        <taxon>Bacillati</taxon>
        <taxon>Actinomycetota</taxon>
        <taxon>Actinomycetes</taxon>
        <taxon>Micrococcales</taxon>
        <taxon>Cellulomonadaceae</taxon>
        <taxon>Cellulomonas</taxon>
    </lineage>
</organism>
<dbReference type="PANTHER" id="PTHR21262:SF31">
    <property type="entry name" value="GTP PYROPHOSPHOKINASE"/>
    <property type="match status" value="1"/>
</dbReference>
<proteinExistence type="predicted"/>
<evidence type="ECO:0000259" key="2">
    <source>
        <dbReference type="SMART" id="SM00471"/>
    </source>
</evidence>
<name>A0ABX8DAC9_9CELL</name>
<gene>
    <name evidence="3" type="ORF">KG103_16880</name>
</gene>
<feature type="domain" description="HD/PDEase" evidence="2">
    <location>
        <begin position="355"/>
        <end position="457"/>
    </location>
</feature>
<feature type="region of interest" description="Disordered" evidence="1">
    <location>
        <begin position="20"/>
        <end position="48"/>
    </location>
</feature>
<feature type="compositionally biased region" description="Basic residues" evidence="1">
    <location>
        <begin position="256"/>
        <end position="268"/>
    </location>
</feature>
<dbReference type="Proteomes" id="UP000677804">
    <property type="component" value="Chromosome"/>
</dbReference>
<reference evidence="3 4" key="1">
    <citation type="submission" date="2021-05" db="EMBL/GenBank/DDBJ databases">
        <title>Novel species in genus Cellulomonas.</title>
        <authorList>
            <person name="Zhang G."/>
        </authorList>
    </citation>
    <scope>NUCLEOTIDE SEQUENCE [LARGE SCALE GENOMIC DNA]</scope>
    <source>
        <strain evidence="4">zg-ZUI222</strain>
    </source>
</reference>
<dbReference type="EMBL" id="CP074405">
    <property type="protein sequence ID" value="QVI64373.1"/>
    <property type="molecule type" value="Genomic_DNA"/>
</dbReference>